<feature type="compositionally biased region" description="Low complexity" evidence="2">
    <location>
        <begin position="133"/>
        <end position="143"/>
    </location>
</feature>
<feature type="domain" description="Glycosyl hydrolase-like 10" evidence="3">
    <location>
        <begin position="145"/>
        <end position="457"/>
    </location>
</feature>
<dbReference type="SUPFAM" id="SSF55383">
    <property type="entry name" value="Copper amine oxidase, domain N"/>
    <property type="match status" value="1"/>
</dbReference>
<dbReference type="PANTHER" id="PTHR43405">
    <property type="entry name" value="GLYCOSYL HYDROLASE DIGH"/>
    <property type="match status" value="1"/>
</dbReference>
<keyword evidence="5" id="KW-0378">Hydrolase</keyword>
<dbReference type="Pfam" id="PF02638">
    <property type="entry name" value="GHL10"/>
    <property type="match status" value="1"/>
</dbReference>
<dbReference type="GO" id="GO:0016787">
    <property type="term" value="F:hydrolase activity"/>
    <property type="evidence" value="ECO:0007669"/>
    <property type="project" value="UniProtKB-KW"/>
</dbReference>
<dbReference type="Proteomes" id="UP000502136">
    <property type="component" value="Chromosome"/>
</dbReference>
<reference evidence="5 6" key="1">
    <citation type="submission" date="2020-04" db="EMBL/GenBank/DDBJ databases">
        <title>Novel Paenibacillus strain UniB2 isolated from commercial digestive syrup.</title>
        <authorList>
            <person name="Thorat V."/>
            <person name="Kirdat K."/>
            <person name="Tiwarekar B."/>
            <person name="Yadav A."/>
        </authorList>
    </citation>
    <scope>NUCLEOTIDE SEQUENCE [LARGE SCALE GENOMIC DNA]</scope>
    <source>
        <strain evidence="5 6">UniB2</strain>
    </source>
</reference>
<name>A0A6H2H373_9BACL</name>
<feature type="domain" description="Copper amine oxidase-like N-terminal" evidence="4">
    <location>
        <begin position="1"/>
        <end position="87"/>
    </location>
</feature>
<evidence type="ECO:0000256" key="2">
    <source>
        <dbReference type="SAM" id="MobiDB-lite"/>
    </source>
</evidence>
<dbReference type="SUPFAM" id="SSF51445">
    <property type="entry name" value="(Trans)glycosidases"/>
    <property type="match status" value="1"/>
</dbReference>
<evidence type="ECO:0000259" key="3">
    <source>
        <dbReference type="Pfam" id="PF02638"/>
    </source>
</evidence>
<sequence>MVPLRVVSEGLGASVGWSAKERRADIAMSGSAISLVMGQSYAIVNGARVKLDASVQMKQNRTMVPLRFVGEQLGLGVAWSSADRTVKLTSPGEGPAPGPGATPSPSPGPGATPAPSPSPGPSATPAPTPGTPPGQVVPGPGAPAKLRGTWVSTVYNLDWPSAASAKSRDSAKQKLEFTQLLDELQEMGMNAVFVQVRPAGDALYPTLLSPWSAFLTGKQGLAADYDPLAFMIDEAHRRGMELHAWFNPFRAASTADTAQLDPGSIVRQHPEWIVNAGGKLYVNPGIPAARQAIIDSIAEVAARYDVDGIHLDDYFYPSGSAFDDEGTYKLYSAGSLLSKGDWRRANINAFVEELDRAVHAAKPTVRFGISPFGVWRNQSTDPAGSETKAGVTAYDSMYADVRLWVQKGWLDYVAPQIYWSFAHPTVPYGKVADWWQRTVRGTGVELYVGHSPYKLGTTEAGWQSSAEIVRQLDYNQLAGSVTGELFFSAKDLRRNPLGIADALRSYYAGAE</sequence>
<keyword evidence="6" id="KW-1185">Reference proteome</keyword>
<dbReference type="Gene3D" id="3.30.457.10">
    <property type="entry name" value="Copper amine oxidase-like, N-terminal domain"/>
    <property type="match status" value="1"/>
</dbReference>
<dbReference type="Pfam" id="PF07833">
    <property type="entry name" value="Cu_amine_oxidN1"/>
    <property type="match status" value="1"/>
</dbReference>
<dbReference type="InterPro" id="IPR003790">
    <property type="entry name" value="GHL10"/>
</dbReference>
<evidence type="ECO:0000313" key="6">
    <source>
        <dbReference type="Proteomes" id="UP000502136"/>
    </source>
</evidence>
<dbReference type="PANTHER" id="PTHR43405:SF1">
    <property type="entry name" value="GLYCOSYL HYDROLASE DIGH"/>
    <property type="match status" value="1"/>
</dbReference>
<accession>A0A6H2H373</accession>
<dbReference type="AlphaFoldDB" id="A0A6H2H373"/>
<dbReference type="InterPro" id="IPR012854">
    <property type="entry name" value="Cu_amine_oxidase-like_N"/>
</dbReference>
<evidence type="ECO:0000256" key="1">
    <source>
        <dbReference type="ARBA" id="ARBA00022729"/>
    </source>
</evidence>
<evidence type="ECO:0000313" key="5">
    <source>
        <dbReference type="EMBL" id="QJC54130.1"/>
    </source>
</evidence>
<dbReference type="InterPro" id="IPR017853">
    <property type="entry name" value="GH"/>
</dbReference>
<protein>
    <submittedName>
        <fullName evidence="5">Family 10 glycosylhydrolase</fullName>
    </submittedName>
</protein>
<organism evidence="5 6">
    <name type="scientific">Paenibacillus albicereus</name>
    <dbReference type="NCBI Taxonomy" id="2726185"/>
    <lineage>
        <taxon>Bacteria</taxon>
        <taxon>Bacillati</taxon>
        <taxon>Bacillota</taxon>
        <taxon>Bacilli</taxon>
        <taxon>Bacillales</taxon>
        <taxon>Paenibacillaceae</taxon>
        <taxon>Paenibacillus</taxon>
    </lineage>
</organism>
<proteinExistence type="predicted"/>
<dbReference type="InterPro" id="IPR036582">
    <property type="entry name" value="Mao_N_sf"/>
</dbReference>
<dbReference type="EMBL" id="CP051428">
    <property type="protein sequence ID" value="QJC54130.1"/>
    <property type="molecule type" value="Genomic_DNA"/>
</dbReference>
<keyword evidence="1" id="KW-0732">Signal</keyword>
<feature type="compositionally biased region" description="Pro residues" evidence="2">
    <location>
        <begin position="94"/>
        <end position="132"/>
    </location>
</feature>
<dbReference type="KEGG" id="palr:HGI30_01140"/>
<evidence type="ECO:0000259" key="4">
    <source>
        <dbReference type="Pfam" id="PF07833"/>
    </source>
</evidence>
<dbReference type="InterPro" id="IPR052177">
    <property type="entry name" value="Divisome_Glycosyl_Hydrolase"/>
</dbReference>
<gene>
    <name evidence="5" type="ORF">HGI30_01140</name>
</gene>
<feature type="region of interest" description="Disordered" evidence="2">
    <location>
        <begin position="86"/>
        <end position="143"/>
    </location>
</feature>
<dbReference type="Gene3D" id="3.20.20.80">
    <property type="entry name" value="Glycosidases"/>
    <property type="match status" value="1"/>
</dbReference>